<dbReference type="PANTHER" id="PTHR11886">
    <property type="entry name" value="DYNEIN LIGHT CHAIN"/>
    <property type="match status" value="1"/>
</dbReference>
<proteinExistence type="predicted"/>
<dbReference type="SMART" id="SM01375">
    <property type="entry name" value="Dynein_light"/>
    <property type="match status" value="3"/>
</dbReference>
<keyword evidence="9" id="KW-0206">Cytoskeleton</keyword>
<evidence type="ECO:0000313" key="11">
    <source>
        <dbReference type="EMBL" id="RTG85170.1"/>
    </source>
</evidence>
<dbReference type="GO" id="GO:0015031">
    <property type="term" value="P:protein transport"/>
    <property type="evidence" value="ECO:0007669"/>
    <property type="project" value="UniProtKB-KW"/>
</dbReference>
<dbReference type="CDD" id="cd21450">
    <property type="entry name" value="DLC-like_DYNLL1-like"/>
    <property type="match status" value="1"/>
</dbReference>
<dbReference type="EMBL" id="QMKO01002025">
    <property type="protein sequence ID" value="RTG85170.1"/>
    <property type="molecule type" value="Genomic_DNA"/>
</dbReference>
<evidence type="ECO:0000256" key="10">
    <source>
        <dbReference type="ARBA" id="ARBA00023242"/>
    </source>
</evidence>
<name>A0A430QBU4_SCHBO</name>
<evidence type="ECO:0000256" key="5">
    <source>
        <dbReference type="ARBA" id="ARBA00022490"/>
    </source>
</evidence>
<keyword evidence="7" id="KW-0509">mRNA transport</keyword>
<dbReference type="GO" id="GO:0005868">
    <property type="term" value="C:cytoplasmic dynein complex"/>
    <property type="evidence" value="ECO:0007669"/>
    <property type="project" value="TreeGrafter"/>
</dbReference>
<dbReference type="GO" id="GO:0005874">
    <property type="term" value="C:microtubule"/>
    <property type="evidence" value="ECO:0007669"/>
    <property type="project" value="UniProtKB-KW"/>
</dbReference>
<accession>A0A430QBU4</accession>
<dbReference type="Proteomes" id="UP000290809">
    <property type="component" value="Unassembled WGS sequence"/>
</dbReference>
<keyword evidence="6" id="KW-0493">Microtubule</keyword>
<evidence type="ECO:0000256" key="4">
    <source>
        <dbReference type="ARBA" id="ARBA00022448"/>
    </source>
</evidence>
<comment type="subcellular location">
    <subcellularLocation>
        <location evidence="2">Cytoplasm</location>
        <location evidence="2">Cytoskeleton</location>
    </subcellularLocation>
    <subcellularLocation>
        <location evidence="1">Nucleus</location>
    </subcellularLocation>
</comment>
<protein>
    <recommendedName>
        <fullName evidence="3">Dynein light chain 1, cytoplasmic</fullName>
    </recommendedName>
</protein>
<organism evidence="11 12">
    <name type="scientific">Schistosoma bovis</name>
    <name type="common">Blood fluke</name>
    <dbReference type="NCBI Taxonomy" id="6184"/>
    <lineage>
        <taxon>Eukaryota</taxon>
        <taxon>Metazoa</taxon>
        <taxon>Spiralia</taxon>
        <taxon>Lophotrochozoa</taxon>
        <taxon>Platyhelminthes</taxon>
        <taxon>Trematoda</taxon>
        <taxon>Digenea</taxon>
        <taxon>Strigeidida</taxon>
        <taxon>Schistosomatoidea</taxon>
        <taxon>Schistosomatidae</taxon>
        <taxon>Schistosoma</taxon>
    </lineage>
</organism>
<dbReference type="AlphaFoldDB" id="A0A430QBU4"/>
<evidence type="ECO:0000256" key="6">
    <source>
        <dbReference type="ARBA" id="ARBA00022701"/>
    </source>
</evidence>
<evidence type="ECO:0000256" key="7">
    <source>
        <dbReference type="ARBA" id="ARBA00022816"/>
    </source>
</evidence>
<dbReference type="InterPro" id="IPR037177">
    <property type="entry name" value="DLC_sf"/>
</dbReference>
<keyword evidence="12" id="KW-1185">Reference proteome</keyword>
<evidence type="ECO:0000256" key="8">
    <source>
        <dbReference type="ARBA" id="ARBA00022927"/>
    </source>
</evidence>
<dbReference type="SUPFAM" id="SSF54648">
    <property type="entry name" value="DLC"/>
    <property type="match status" value="3"/>
</dbReference>
<evidence type="ECO:0000256" key="1">
    <source>
        <dbReference type="ARBA" id="ARBA00004123"/>
    </source>
</evidence>
<dbReference type="Pfam" id="PF01221">
    <property type="entry name" value="Dynein_light"/>
    <property type="match status" value="3"/>
</dbReference>
<dbReference type="GO" id="GO:0007017">
    <property type="term" value="P:microtubule-based process"/>
    <property type="evidence" value="ECO:0007669"/>
    <property type="project" value="InterPro"/>
</dbReference>
<dbReference type="GO" id="GO:0051028">
    <property type="term" value="P:mRNA transport"/>
    <property type="evidence" value="ECO:0007669"/>
    <property type="project" value="UniProtKB-KW"/>
</dbReference>
<dbReference type="GO" id="GO:0045505">
    <property type="term" value="F:dynein intermediate chain binding"/>
    <property type="evidence" value="ECO:0007669"/>
    <property type="project" value="TreeGrafter"/>
</dbReference>
<evidence type="ECO:0000313" key="12">
    <source>
        <dbReference type="Proteomes" id="UP000290809"/>
    </source>
</evidence>
<dbReference type="STRING" id="6184.A0A430QBU4"/>
<gene>
    <name evidence="11" type="ORF">DC041_0007744</name>
</gene>
<keyword evidence="5" id="KW-0963">Cytoplasm</keyword>
<dbReference type="PANTHER" id="PTHR11886:SF35">
    <property type="entry name" value="DYNEIN LIGHT CHAIN"/>
    <property type="match status" value="1"/>
</dbReference>
<dbReference type="FunFam" id="3.30.740.10:FF:000005">
    <property type="entry name" value="Dynein light chain"/>
    <property type="match status" value="2"/>
</dbReference>
<keyword evidence="4" id="KW-0813">Transport</keyword>
<evidence type="ECO:0000256" key="9">
    <source>
        <dbReference type="ARBA" id="ARBA00023212"/>
    </source>
</evidence>
<keyword evidence="8" id="KW-0653">Protein transport</keyword>
<evidence type="ECO:0000256" key="3">
    <source>
        <dbReference type="ARBA" id="ARBA00015062"/>
    </source>
</evidence>
<dbReference type="Gene3D" id="3.30.740.10">
    <property type="entry name" value="Protein Inhibitor Of Neuronal Nitric Oxide Synthase"/>
    <property type="match status" value="3"/>
</dbReference>
<dbReference type="CDD" id="cd21452">
    <property type="entry name" value="DLC-like_DYNLL1_DYNLL2"/>
    <property type="match status" value="1"/>
</dbReference>
<evidence type="ECO:0000256" key="2">
    <source>
        <dbReference type="ARBA" id="ARBA00004245"/>
    </source>
</evidence>
<sequence length="260" mass="30233">MGERKAVIKNADMSNEMQEDAIHIAAGALDKHDLEKDIAANIKKEFDRKYNPTWHCIVGRNFGSLPILHYLFTKLIMETSIDLLESSEVKAHVCHTDMNQTMQDEIISICLKFWSLNQRSLDTTAYIKRNLDIKYGPAWHCIIGDEYNSLPILHYLFTKLIMETSIDLLESSEVKAHVCHTDMNQTMQDEIISICLKFWSLNQRSLDTTAYIKRNLDIKYGPAWHCIIGDEYNSCVTHDSQYFLDFKFEKKSFMIYKTSL</sequence>
<reference evidence="11 12" key="1">
    <citation type="journal article" date="2019" name="PLoS Pathog.">
        <title>Genome sequence of the bovine parasite Schistosoma bovis Tanzania.</title>
        <authorList>
            <person name="Oey H."/>
            <person name="Zakrzewski M."/>
            <person name="Gobert G."/>
            <person name="Gravermann K."/>
            <person name="Stoye J."/>
            <person name="Jones M."/>
            <person name="Mcmanus D."/>
            <person name="Krause L."/>
        </authorList>
    </citation>
    <scope>NUCLEOTIDE SEQUENCE [LARGE SCALE GENOMIC DNA]</scope>
    <source>
        <strain evidence="11 12">TAN1997</strain>
    </source>
</reference>
<keyword evidence="10" id="KW-0539">Nucleus</keyword>
<dbReference type="InterPro" id="IPR001372">
    <property type="entry name" value="Dynein_light_chain_typ-1/2"/>
</dbReference>
<dbReference type="GO" id="GO:0005634">
    <property type="term" value="C:nucleus"/>
    <property type="evidence" value="ECO:0007669"/>
    <property type="project" value="UniProtKB-SubCell"/>
</dbReference>
<comment type="caution">
    <text evidence="11">The sequence shown here is derived from an EMBL/GenBank/DDBJ whole genome shotgun (WGS) entry which is preliminary data.</text>
</comment>